<comment type="caution">
    <text evidence="7">The sequence shown here is derived from an EMBL/GenBank/DDBJ whole genome shotgun (WGS) entry which is preliminary data.</text>
</comment>
<feature type="region of interest" description="Disordered" evidence="4">
    <location>
        <begin position="1395"/>
        <end position="1417"/>
    </location>
</feature>
<feature type="domain" description="PNPLA" evidence="6">
    <location>
        <begin position="143"/>
        <end position="333"/>
    </location>
</feature>
<evidence type="ECO:0000256" key="4">
    <source>
        <dbReference type="SAM" id="MobiDB-lite"/>
    </source>
</evidence>
<feature type="domain" description="PNPLA" evidence="6">
    <location>
        <begin position="755"/>
        <end position="951"/>
    </location>
</feature>
<dbReference type="GO" id="GO:0016787">
    <property type="term" value="F:hydrolase activity"/>
    <property type="evidence" value="ECO:0007669"/>
    <property type="project" value="UniProtKB-UniRule"/>
</dbReference>
<dbReference type="Proteomes" id="UP000596742">
    <property type="component" value="Unassembled WGS sequence"/>
</dbReference>
<dbReference type="InterPro" id="IPR002641">
    <property type="entry name" value="PNPLA_dom"/>
</dbReference>
<sequence>MEVTFHRKTTRQSLHPNNRVMHDNERYYSESKEVAGQGSFTGYIYKVWHNLMGNYFTRQPETKSPLDKCNDARSKIAQAREKYLKKLLQEEKISNGVAGDELDGKPKVPRKKPLKSMPSILNDIEVQAMKINPKEYDYPFENLVFEGGGNKGLAYCGAVKLLEQLGIFPQIKRFAGTSAGAMTAALLAVGYNSSEIEESLSQDLSRIFLDASFGIFSLLPNLLTGYGWNPGNRIFQWFGEALAKKSNGNPDITFLELYEKTGRELCIVVTNLNHMIEEYCHVKTTPNMPIRLAVRMSMSIPGMFQATNYTENGETNTYVDGGVLCNFPIHCYDGWWLSMRQGDNFLERLQPLDQIPQLLDRRYRFRYDPDSNKTLGLLLYADSESDVFRYILERRIGVHLDKFPNTKLAKKKLEKKNVQEKAKREHRRVTMAVDAFLKVLKKHNLDEDDKIDRTELDNVLQRSDIDKIQSNLVMRRQSVFQKIKVSFEALDKDGNGEIQYHELVNFIQSTGICLQQRFLGYQRKDITGLFSFFDTLQNALLTNVKRVFVEERDFDRTVGINTGHVGTSDFVLEPEDRAYVVEQGRRSMESFLKYYAALNKLKKKTESISEDPGSENEEADAPDDEKRPYVHKFLQGCTMRYTKFIVHQASNYSTKPERKKEHVKERRNVEAQKPCEHNTRVFIRTLLDVQCGAEYFLDEEGRVQNTERNGKEINYGSKIRVRSSVSKKRHSDISELDIKAMEVDPIDYDYPFENIVFEGGGLKGVAFCGSIQKLVLEELGIYPKIKRFAGASAGALKAALIAVGYNSGETEDFLKTDMCKLFFDARFGIFSLLPNLLTGFGWNPGNRILKALGEAIASKTNGNPDLTFAELYCWLYDLYGKELCIVVTNLNHMTEEYCHVKTTPNMPIRLAVRMSMSLPGVFKATKYTINKETNTYVDGGLLCNYPIHCFDGWWLSMKPEDGYLDRLQPLEAIPSLLERKSRFAYDPKTNKTLGVTVFSDYESGVFRYELEKRLGVHLDKFPYTKLARKVSQKKNCQETTQHEYHRVTKAVNAFLKVLKKHNIDGDEVIDREEFINAFQDLIIADCVHSNLLFGENCSAELAFDAIDKDGNGEMHIEFSELKEFIENSGICLQQRFLGYQRQEITGLFSFFNVLQNALLLNVKKGFVVRLVLPNVEAEDLDRTVGINTGHVGTMDFQLEPEDRAYAIEQGRRSMLSFLKYYAVCRLTMNYNVLLELVFVLLNVIVSIETACSIPNRPEITTYYSSDPYPKRQIKRELRRNSGIRTQIRIAKRSLPKFTGLRRHKRNTEVNQIFNEKIELTANRFLLRFMGFGFSGSPVEEDMGPPVEISQADFDKLKRTHGKDKEGRVIEITENEFNELKEKAGGKKATTQTHFRNVPDSQFPGVISIPSNHQTNSRNVPDTQFPDVISIPANHQSNSRNAPDTQFQGVMSIPANRQTKTRHVPNAQFPGVISIPANHQSNARNTPDTQFPGVISIPSNHQTNSRNVPDTQFPGVISIPSNHQFSSRNVPDTQFPGVISIPANRQSKTRNTPDTQFPGVISLPSNHQANSRNVPDTQFPGVISIPSNHQFSSRDVPDTQFPGVISIPSNHQFTSSNEHDTRFSNAISVPANLQTDWENVPVNKFTGVQHIPMDSKVQKSTDHQNNWQFSPTHRGRMLFGFTVQDYGRNGKNMN</sequence>
<feature type="domain" description="EF-hand" evidence="5">
    <location>
        <begin position="478"/>
        <end position="513"/>
    </location>
</feature>
<evidence type="ECO:0000256" key="1">
    <source>
        <dbReference type="ARBA" id="ARBA00022837"/>
    </source>
</evidence>
<dbReference type="PROSITE" id="PS50222">
    <property type="entry name" value="EF_HAND_2"/>
    <property type="match status" value="3"/>
</dbReference>
<feature type="compositionally biased region" description="Basic and acidic residues" evidence="4">
    <location>
        <begin position="655"/>
        <end position="670"/>
    </location>
</feature>
<feature type="short sequence motif" description="GXGXXG" evidence="3">
    <location>
        <begin position="147"/>
        <end position="152"/>
    </location>
</feature>
<feature type="compositionally biased region" description="Polar residues" evidence="4">
    <location>
        <begin position="1408"/>
        <end position="1417"/>
    </location>
</feature>
<dbReference type="Pfam" id="PF01734">
    <property type="entry name" value="Patatin"/>
    <property type="match status" value="2"/>
</dbReference>
<dbReference type="PROSITE" id="PS51635">
    <property type="entry name" value="PNPLA"/>
    <property type="match status" value="2"/>
</dbReference>
<protein>
    <submittedName>
        <fullName evidence="7">Uncharacterized protein</fullName>
    </submittedName>
</protein>
<evidence type="ECO:0000313" key="7">
    <source>
        <dbReference type="EMBL" id="VDI01761.1"/>
    </source>
</evidence>
<feature type="short sequence motif" description="GXGXXG" evidence="3">
    <location>
        <begin position="759"/>
        <end position="764"/>
    </location>
</feature>
<evidence type="ECO:0000259" key="5">
    <source>
        <dbReference type="PROSITE" id="PS50222"/>
    </source>
</evidence>
<feature type="short sequence motif" description="GXSXG" evidence="3">
    <location>
        <begin position="176"/>
        <end position="180"/>
    </location>
</feature>
<keyword evidence="3" id="KW-0442">Lipid degradation</keyword>
<dbReference type="OrthoDB" id="6182317at2759"/>
<keyword evidence="2 3" id="KW-0443">Lipid metabolism</keyword>
<dbReference type="SUPFAM" id="SSF47473">
    <property type="entry name" value="EF-hand"/>
    <property type="match status" value="2"/>
</dbReference>
<dbReference type="InterPro" id="IPR052580">
    <property type="entry name" value="Lipid_Hydrolase"/>
</dbReference>
<feature type="short sequence motif" description="GXSXG" evidence="3">
    <location>
        <begin position="790"/>
        <end position="794"/>
    </location>
</feature>
<feature type="active site" description="Proton acceptor" evidence="3">
    <location>
        <position position="320"/>
    </location>
</feature>
<feature type="domain" description="EF-hand" evidence="5">
    <location>
        <begin position="1049"/>
        <end position="1084"/>
    </location>
</feature>
<dbReference type="InterPro" id="IPR011992">
    <property type="entry name" value="EF-hand-dom_pair"/>
</dbReference>
<reference evidence="7" key="1">
    <citation type="submission" date="2018-11" db="EMBL/GenBank/DDBJ databases">
        <authorList>
            <person name="Alioto T."/>
            <person name="Alioto T."/>
        </authorList>
    </citation>
    <scope>NUCLEOTIDE SEQUENCE</scope>
</reference>
<keyword evidence="8" id="KW-1185">Reference proteome</keyword>
<keyword evidence="1" id="KW-0106">Calcium</keyword>
<organism evidence="7 8">
    <name type="scientific">Mytilus galloprovincialis</name>
    <name type="common">Mediterranean mussel</name>
    <dbReference type="NCBI Taxonomy" id="29158"/>
    <lineage>
        <taxon>Eukaryota</taxon>
        <taxon>Metazoa</taxon>
        <taxon>Spiralia</taxon>
        <taxon>Lophotrochozoa</taxon>
        <taxon>Mollusca</taxon>
        <taxon>Bivalvia</taxon>
        <taxon>Autobranchia</taxon>
        <taxon>Pteriomorphia</taxon>
        <taxon>Mytilida</taxon>
        <taxon>Mytiloidea</taxon>
        <taxon>Mytilidae</taxon>
        <taxon>Mytilinae</taxon>
        <taxon>Mytilus</taxon>
    </lineage>
</organism>
<dbReference type="PROSITE" id="PS00018">
    <property type="entry name" value="EF_HAND_1"/>
    <property type="match status" value="1"/>
</dbReference>
<dbReference type="InterPro" id="IPR002048">
    <property type="entry name" value="EF_hand_dom"/>
</dbReference>
<feature type="domain" description="EF-hand" evidence="5">
    <location>
        <begin position="1102"/>
        <end position="1131"/>
    </location>
</feature>
<feature type="active site" description="Proton acceptor" evidence="3">
    <location>
        <position position="938"/>
    </location>
</feature>
<evidence type="ECO:0000256" key="3">
    <source>
        <dbReference type="PROSITE-ProRule" id="PRU01161"/>
    </source>
</evidence>
<dbReference type="PANTHER" id="PTHR46394:SF1">
    <property type="entry name" value="PNPLA DOMAIN-CONTAINING PROTEIN"/>
    <property type="match status" value="1"/>
</dbReference>
<dbReference type="Gene3D" id="1.10.238.10">
    <property type="entry name" value="EF-hand"/>
    <property type="match status" value="2"/>
</dbReference>
<dbReference type="SMART" id="SM00054">
    <property type="entry name" value="EFh"/>
    <property type="match status" value="4"/>
</dbReference>
<keyword evidence="3" id="KW-0378">Hydrolase</keyword>
<feature type="region of interest" description="Disordered" evidence="4">
    <location>
        <begin position="605"/>
        <end position="627"/>
    </location>
</feature>
<feature type="region of interest" description="Disordered" evidence="4">
    <location>
        <begin position="651"/>
        <end position="670"/>
    </location>
</feature>
<dbReference type="PANTHER" id="PTHR46394">
    <property type="entry name" value="ANNEXIN"/>
    <property type="match status" value="1"/>
</dbReference>
<evidence type="ECO:0000313" key="8">
    <source>
        <dbReference type="Proteomes" id="UP000596742"/>
    </source>
</evidence>
<dbReference type="CDD" id="cd07207">
    <property type="entry name" value="Pat_ExoU_VipD_like"/>
    <property type="match status" value="2"/>
</dbReference>
<dbReference type="GO" id="GO:0005509">
    <property type="term" value="F:calcium ion binding"/>
    <property type="evidence" value="ECO:0007669"/>
    <property type="project" value="InterPro"/>
</dbReference>
<name>A0A8B6C865_MYTGA</name>
<dbReference type="GO" id="GO:0016042">
    <property type="term" value="P:lipid catabolic process"/>
    <property type="evidence" value="ECO:0007669"/>
    <property type="project" value="UniProtKB-UniRule"/>
</dbReference>
<feature type="short sequence motif" description="DGA/G" evidence="3">
    <location>
        <begin position="320"/>
        <end position="322"/>
    </location>
</feature>
<proteinExistence type="predicted"/>
<evidence type="ECO:0000256" key="2">
    <source>
        <dbReference type="ARBA" id="ARBA00023098"/>
    </source>
</evidence>
<accession>A0A8B6C865</accession>
<evidence type="ECO:0000259" key="6">
    <source>
        <dbReference type="PROSITE" id="PS51635"/>
    </source>
</evidence>
<feature type="short sequence motif" description="DGA/G" evidence="3">
    <location>
        <begin position="938"/>
        <end position="940"/>
    </location>
</feature>
<dbReference type="InterPro" id="IPR018247">
    <property type="entry name" value="EF_Hand_1_Ca_BS"/>
</dbReference>
<feature type="active site" description="Nucleophile" evidence="3">
    <location>
        <position position="792"/>
    </location>
</feature>
<dbReference type="SUPFAM" id="SSF52151">
    <property type="entry name" value="FabD/lysophospholipase-like"/>
    <property type="match status" value="2"/>
</dbReference>
<gene>
    <name evidence="7" type="ORF">MGAL_10B023592</name>
</gene>
<dbReference type="EMBL" id="UYJE01001392">
    <property type="protein sequence ID" value="VDI01761.1"/>
    <property type="molecule type" value="Genomic_DNA"/>
</dbReference>
<feature type="active site" description="Nucleophile" evidence="3">
    <location>
        <position position="178"/>
    </location>
</feature>
<dbReference type="InterPro" id="IPR016035">
    <property type="entry name" value="Acyl_Trfase/lysoPLipase"/>
</dbReference>
<dbReference type="Gene3D" id="3.40.1090.10">
    <property type="entry name" value="Cytosolic phospholipase A2 catalytic domain"/>
    <property type="match status" value="4"/>
</dbReference>
<feature type="compositionally biased region" description="Acidic residues" evidence="4">
    <location>
        <begin position="608"/>
        <end position="623"/>
    </location>
</feature>